<dbReference type="GO" id="GO:0005524">
    <property type="term" value="F:ATP binding"/>
    <property type="evidence" value="ECO:0007669"/>
    <property type="project" value="UniProtKB-KW"/>
</dbReference>
<evidence type="ECO:0000256" key="5">
    <source>
        <dbReference type="PROSITE-ProRule" id="PRU01330"/>
    </source>
</evidence>
<evidence type="ECO:0000313" key="9">
    <source>
        <dbReference type="EMBL" id="ASU35018.1"/>
    </source>
</evidence>
<sequence>MLLKLPPSIMLRLMNEDQIIAYLKENDIKKIKFAFADIDGVLRGKVIHLKKFMDGLEGGYGFCDVVWGWDSSDACYDNVKLTGWHTGYPDQLCRIDLSTFRTVPWDENIPFFLGDFSKADGNDLPACGRSLLKRIAKQCDDLGYHPEFAQEFEWFNFSETPQSLKEKSFTNLENLTPGMFGYSILRTSLNDEFYNDLFDLLLQFDVPLEGLHTETGPGVYEAAILHDHVLAAADKAVLFKTAVKEIANKHGIMATFMAKWNENLPGCSGHIHQSLWTKDQSKNLFYSADDEYNMSDLHKHYLAGQLHCLPQILPMYAPTINSYKRLVEGAWAPTTVTWGIDNRTTALRVIHTSENYTRLETRIPGSDTNPYIAMAAALASGLYGIKNKLPLNIPATVGNGYQDTRNGSLSANLYDATNLMKDSALAKEMFGDAFVDHFTNTRLWECRQFGKSVTDWELKRYFEII</sequence>
<dbReference type="PROSITE" id="PS51987">
    <property type="entry name" value="GS_CATALYTIC"/>
    <property type="match status" value="1"/>
</dbReference>
<dbReference type="Gene3D" id="3.30.590.10">
    <property type="entry name" value="Glutamine synthetase/guanido kinase, catalytic domain"/>
    <property type="match status" value="1"/>
</dbReference>
<dbReference type="PANTHER" id="PTHR43785:SF12">
    <property type="entry name" value="TYPE-1 GLUTAMINE SYNTHETASE 2"/>
    <property type="match status" value="1"/>
</dbReference>
<keyword evidence="10" id="KW-1185">Reference proteome</keyword>
<feature type="domain" description="GS catalytic" evidence="8">
    <location>
        <begin position="128"/>
        <end position="465"/>
    </location>
</feature>
<evidence type="ECO:0000256" key="1">
    <source>
        <dbReference type="ARBA" id="ARBA00009897"/>
    </source>
</evidence>
<evidence type="ECO:0000256" key="2">
    <source>
        <dbReference type="ARBA" id="ARBA00022598"/>
    </source>
</evidence>
<dbReference type="InterPro" id="IPR008147">
    <property type="entry name" value="Gln_synt_N"/>
</dbReference>
<evidence type="ECO:0000256" key="4">
    <source>
        <dbReference type="ARBA" id="ARBA00022840"/>
    </source>
</evidence>
<dbReference type="InterPro" id="IPR008146">
    <property type="entry name" value="Gln_synth_cat_dom"/>
</dbReference>
<dbReference type="EMBL" id="CP022743">
    <property type="protein sequence ID" value="ASU35018.1"/>
    <property type="molecule type" value="Genomic_DNA"/>
</dbReference>
<accession>A0A223NZL2</accession>
<dbReference type="PANTHER" id="PTHR43785">
    <property type="entry name" value="GAMMA-GLUTAMYLPUTRESCINE SYNTHETASE"/>
    <property type="match status" value="1"/>
</dbReference>
<dbReference type="InterPro" id="IPR036651">
    <property type="entry name" value="Gln_synt_N_sf"/>
</dbReference>
<dbReference type="SUPFAM" id="SSF55931">
    <property type="entry name" value="Glutamine synthetase/guanido kinase"/>
    <property type="match status" value="1"/>
</dbReference>
<dbReference type="AlphaFoldDB" id="A0A223NZL2"/>
<dbReference type="KEGG" id="muc:MuYL_3133"/>
<dbReference type="GO" id="GO:0042402">
    <property type="term" value="P:biogenic amine catabolic process"/>
    <property type="evidence" value="ECO:0007669"/>
    <property type="project" value="UniProtKB-ARBA"/>
</dbReference>
<name>A0A223NZL2_9SPHI</name>
<gene>
    <name evidence="9" type="ORF">MuYL_3133</name>
</gene>
<dbReference type="SUPFAM" id="SSF54368">
    <property type="entry name" value="Glutamine synthetase, N-terminal domain"/>
    <property type="match status" value="1"/>
</dbReference>
<comment type="similarity">
    <text evidence="1 5 6">Belongs to the glutamine synthetase family.</text>
</comment>
<keyword evidence="3" id="KW-0547">Nucleotide-binding</keyword>
<dbReference type="Pfam" id="PF00120">
    <property type="entry name" value="Gln-synt_C"/>
    <property type="match status" value="1"/>
</dbReference>
<organism evidence="9 10">
    <name type="scientific">Mucilaginibacter xinganensis</name>
    <dbReference type="NCBI Taxonomy" id="1234841"/>
    <lineage>
        <taxon>Bacteria</taxon>
        <taxon>Pseudomonadati</taxon>
        <taxon>Bacteroidota</taxon>
        <taxon>Sphingobacteriia</taxon>
        <taxon>Sphingobacteriales</taxon>
        <taxon>Sphingobacteriaceae</taxon>
        <taxon>Mucilaginibacter</taxon>
    </lineage>
</organism>
<protein>
    <submittedName>
        <fullName evidence="9">Glutamine synthetase</fullName>
    </submittedName>
</protein>
<dbReference type="Proteomes" id="UP000215002">
    <property type="component" value="Chromosome"/>
</dbReference>
<dbReference type="GO" id="GO:0006576">
    <property type="term" value="P:biogenic amine metabolic process"/>
    <property type="evidence" value="ECO:0007669"/>
    <property type="project" value="UniProtKB-ARBA"/>
</dbReference>
<reference evidence="9 10" key="1">
    <citation type="submission" date="2017-08" db="EMBL/GenBank/DDBJ databases">
        <title>Complete genome sequence of Mucilaginibacter sp. strain BJC16-A31.</title>
        <authorList>
            <consortium name="Henan University of Science and Technology"/>
            <person name="You X."/>
        </authorList>
    </citation>
    <scope>NUCLEOTIDE SEQUENCE [LARGE SCALE GENOMIC DNA]</scope>
    <source>
        <strain evidence="9 10">BJC16-A31</strain>
    </source>
</reference>
<dbReference type="GO" id="GO:0006542">
    <property type="term" value="P:glutamine biosynthetic process"/>
    <property type="evidence" value="ECO:0007669"/>
    <property type="project" value="InterPro"/>
</dbReference>
<evidence type="ECO:0000259" key="7">
    <source>
        <dbReference type="PROSITE" id="PS51986"/>
    </source>
</evidence>
<feature type="domain" description="GS beta-grasp" evidence="7">
    <location>
        <begin position="26"/>
        <end position="121"/>
    </location>
</feature>
<dbReference type="GO" id="GO:0004356">
    <property type="term" value="F:glutamine synthetase activity"/>
    <property type="evidence" value="ECO:0007669"/>
    <property type="project" value="InterPro"/>
</dbReference>
<dbReference type="FunFam" id="3.30.590.10:FF:000005">
    <property type="entry name" value="Probable glutamine synthetase"/>
    <property type="match status" value="1"/>
</dbReference>
<dbReference type="PROSITE" id="PS51986">
    <property type="entry name" value="GS_BETA_GRASP"/>
    <property type="match status" value="1"/>
</dbReference>
<keyword evidence="4" id="KW-0067">ATP-binding</keyword>
<evidence type="ECO:0000313" key="10">
    <source>
        <dbReference type="Proteomes" id="UP000215002"/>
    </source>
</evidence>
<dbReference type="SMART" id="SM01230">
    <property type="entry name" value="Gln-synt_C"/>
    <property type="match status" value="1"/>
</dbReference>
<keyword evidence="2" id="KW-0436">Ligase</keyword>
<evidence type="ECO:0000256" key="6">
    <source>
        <dbReference type="RuleBase" id="RU000384"/>
    </source>
</evidence>
<evidence type="ECO:0000259" key="8">
    <source>
        <dbReference type="PROSITE" id="PS51987"/>
    </source>
</evidence>
<dbReference type="InterPro" id="IPR014746">
    <property type="entry name" value="Gln_synth/guanido_kin_cat_dom"/>
</dbReference>
<proteinExistence type="inferred from homology"/>
<evidence type="ECO:0000256" key="3">
    <source>
        <dbReference type="ARBA" id="ARBA00022741"/>
    </source>
</evidence>
<dbReference type="Gene3D" id="3.10.20.70">
    <property type="entry name" value="Glutamine synthetase, N-terminal domain"/>
    <property type="match status" value="1"/>
</dbReference>